<gene>
    <name evidence="1" type="ORF">SCRDD08_00440</name>
</gene>
<organism evidence="1 2">
    <name type="scientific">Streptococcus cristatus</name>
    <dbReference type="NCBI Taxonomy" id="45634"/>
    <lineage>
        <taxon>Bacteria</taxon>
        <taxon>Bacillati</taxon>
        <taxon>Bacillota</taxon>
        <taxon>Bacilli</taxon>
        <taxon>Lactobacillales</taxon>
        <taxon>Streptococcaceae</taxon>
        <taxon>Streptococcus</taxon>
    </lineage>
</organism>
<dbReference type="PATRIC" id="fig|45634.12.peg.455"/>
<dbReference type="STRING" id="45634.SCRDD08_00440"/>
<dbReference type="EMBL" id="LQRD01000020">
    <property type="protein sequence ID" value="KXT70680.1"/>
    <property type="molecule type" value="Genomic_DNA"/>
</dbReference>
<name>A0A139N3V3_STRCR</name>
<dbReference type="AlphaFoldDB" id="A0A139N3V3"/>
<dbReference type="Proteomes" id="UP000070377">
    <property type="component" value="Unassembled WGS sequence"/>
</dbReference>
<sequence>MMRIPEEIRKKLKKEVAATRAWCLYLSKTMRVKYLENKDLS</sequence>
<accession>A0A139N3V3</accession>
<comment type="caution">
    <text evidence="1">The sequence shown here is derived from an EMBL/GenBank/DDBJ whole genome shotgun (WGS) entry which is preliminary data.</text>
</comment>
<protein>
    <submittedName>
        <fullName evidence="1">Uncharacterized protein</fullName>
    </submittedName>
</protein>
<proteinExistence type="predicted"/>
<evidence type="ECO:0000313" key="2">
    <source>
        <dbReference type="Proteomes" id="UP000070377"/>
    </source>
</evidence>
<reference evidence="1 2" key="1">
    <citation type="submission" date="2016-01" db="EMBL/GenBank/DDBJ databases">
        <title>Highly variable Streptococcus oralis are common among viridans streptococci isolated from primates.</title>
        <authorList>
            <person name="Denapaite D."/>
            <person name="Rieger M."/>
            <person name="Koendgen S."/>
            <person name="Brueckner R."/>
            <person name="Ochigava I."/>
            <person name="Kappeler P."/>
            <person name="Maetz-Rensing K."/>
            <person name="Leendertz F."/>
            <person name="Hakenbeck R."/>
        </authorList>
    </citation>
    <scope>NUCLEOTIDE SEQUENCE [LARGE SCALE GENOMIC DNA]</scope>
    <source>
        <strain evidence="1 2">DD08</strain>
    </source>
</reference>
<evidence type="ECO:0000313" key="1">
    <source>
        <dbReference type="EMBL" id="KXT70680.1"/>
    </source>
</evidence>